<dbReference type="OrthoDB" id="9793175at2"/>
<dbReference type="SUPFAM" id="SSF53807">
    <property type="entry name" value="Helical backbone' metal receptor"/>
    <property type="match status" value="1"/>
</dbReference>
<evidence type="ECO:0000313" key="8">
    <source>
        <dbReference type="Proteomes" id="UP000318102"/>
    </source>
</evidence>
<proteinExistence type="inferred from homology"/>
<dbReference type="PROSITE" id="PS50983">
    <property type="entry name" value="FE_B12_PBP"/>
    <property type="match status" value="1"/>
</dbReference>
<dbReference type="PANTHER" id="PTHR30532:SF21">
    <property type="entry name" value="SIDEROPHORE-BINDING LIPOPROTEIN YFIY-RELATED"/>
    <property type="match status" value="1"/>
</dbReference>
<keyword evidence="4" id="KW-0732">Signal</keyword>
<dbReference type="GO" id="GO:1901678">
    <property type="term" value="P:iron coordination entity transport"/>
    <property type="evidence" value="ECO:0007669"/>
    <property type="project" value="UniProtKB-ARBA"/>
</dbReference>
<evidence type="ECO:0000256" key="4">
    <source>
        <dbReference type="ARBA" id="ARBA00022729"/>
    </source>
</evidence>
<evidence type="ECO:0000313" key="7">
    <source>
        <dbReference type="EMBL" id="TVX94709.1"/>
    </source>
</evidence>
<gene>
    <name evidence="7" type="ORF">FPZ44_12245</name>
</gene>
<dbReference type="Pfam" id="PF01497">
    <property type="entry name" value="Peripla_BP_2"/>
    <property type="match status" value="1"/>
</dbReference>
<feature type="domain" description="Fe/B12 periplasmic-binding" evidence="6">
    <location>
        <begin position="64"/>
        <end position="325"/>
    </location>
</feature>
<reference evidence="7 8" key="1">
    <citation type="submission" date="2019-07" db="EMBL/GenBank/DDBJ databases">
        <authorList>
            <person name="Kim J."/>
        </authorList>
    </citation>
    <scope>NUCLEOTIDE SEQUENCE [LARGE SCALE GENOMIC DNA]</scope>
    <source>
        <strain evidence="7 8">N4</strain>
    </source>
</reference>
<dbReference type="Proteomes" id="UP000318102">
    <property type="component" value="Unassembled WGS sequence"/>
</dbReference>
<dbReference type="InterPro" id="IPR051313">
    <property type="entry name" value="Bact_iron-sidero_bind"/>
</dbReference>
<dbReference type="EMBL" id="VNJK01000001">
    <property type="protein sequence ID" value="TVX94709.1"/>
    <property type="molecule type" value="Genomic_DNA"/>
</dbReference>
<dbReference type="GO" id="GO:0030288">
    <property type="term" value="C:outer membrane-bounded periplasmic space"/>
    <property type="evidence" value="ECO:0007669"/>
    <property type="project" value="TreeGrafter"/>
</dbReference>
<dbReference type="InterPro" id="IPR002491">
    <property type="entry name" value="ABC_transptr_periplasmic_BD"/>
</dbReference>
<keyword evidence="3" id="KW-0813">Transport</keyword>
<dbReference type="PANTHER" id="PTHR30532">
    <property type="entry name" value="IRON III DICITRATE-BINDING PERIPLASMIC PROTEIN"/>
    <property type="match status" value="1"/>
</dbReference>
<name>A0A559J495_9BACL</name>
<evidence type="ECO:0000256" key="5">
    <source>
        <dbReference type="SAM" id="MobiDB-lite"/>
    </source>
</evidence>
<feature type="region of interest" description="Disordered" evidence="5">
    <location>
        <begin position="15"/>
        <end position="43"/>
    </location>
</feature>
<organism evidence="7 8">
    <name type="scientific">Paenibacillus agilis</name>
    <dbReference type="NCBI Taxonomy" id="3020863"/>
    <lineage>
        <taxon>Bacteria</taxon>
        <taxon>Bacillati</taxon>
        <taxon>Bacillota</taxon>
        <taxon>Bacilli</taxon>
        <taxon>Bacillales</taxon>
        <taxon>Paenibacillaceae</taxon>
        <taxon>Paenibacillus</taxon>
    </lineage>
</organism>
<evidence type="ECO:0000256" key="3">
    <source>
        <dbReference type="ARBA" id="ARBA00022448"/>
    </source>
</evidence>
<protein>
    <submittedName>
        <fullName evidence="7">Iron-siderophore ABC transporter substrate-binding protein</fullName>
    </submittedName>
</protein>
<comment type="subcellular location">
    <subcellularLocation>
        <location evidence="1">Cell envelope</location>
    </subcellularLocation>
</comment>
<sequence>MVLLLSIITGCGTNGQAGTTTDSSKPAAENQAQGTTNTQTSEAESVRVIEHPMGKTDVKGTPKRVVTLYQGATDVVVALGVKPVGVVEAWGEKKVFDYLAADLEGVPLLGLETQPNLEEIHKLKPDLIIASKFRHEEIYNQLSAIAPTVSTEVLYDWKATLKVASQALNIEEQGNKLLADWDSRVADFKQKMGDRLPIEASIINFRADHVRIYYMGYAGTILKELGFTRPPGHDADTWGVEVTSKESIPDMNADVIFNFNYAGKDAEANKKTADDWMNHPLWKNIDAVKNNQVHQVNDIIWNIAGGYKSAHMLLDGLYDTFKLQK</sequence>
<dbReference type="CDD" id="cd01146">
    <property type="entry name" value="FhuD"/>
    <property type="match status" value="1"/>
</dbReference>
<accession>A0A559J495</accession>
<dbReference type="Gene3D" id="3.40.50.1980">
    <property type="entry name" value="Nitrogenase molybdenum iron protein domain"/>
    <property type="match status" value="2"/>
</dbReference>
<comment type="similarity">
    <text evidence="2">Belongs to the bacterial solute-binding protein 8 family.</text>
</comment>
<evidence type="ECO:0000256" key="2">
    <source>
        <dbReference type="ARBA" id="ARBA00008814"/>
    </source>
</evidence>
<dbReference type="AlphaFoldDB" id="A0A559J495"/>
<evidence type="ECO:0000259" key="6">
    <source>
        <dbReference type="PROSITE" id="PS50983"/>
    </source>
</evidence>
<keyword evidence="8" id="KW-1185">Reference proteome</keyword>
<comment type="caution">
    <text evidence="7">The sequence shown here is derived from an EMBL/GenBank/DDBJ whole genome shotgun (WGS) entry which is preliminary data.</text>
</comment>
<evidence type="ECO:0000256" key="1">
    <source>
        <dbReference type="ARBA" id="ARBA00004196"/>
    </source>
</evidence>